<dbReference type="EMBL" id="UYJE01004599">
    <property type="protein sequence ID" value="VDI29540.1"/>
    <property type="molecule type" value="Genomic_DNA"/>
</dbReference>
<dbReference type="OrthoDB" id="6159600at2759"/>
<dbReference type="Proteomes" id="UP000596742">
    <property type="component" value="Unassembled WGS sequence"/>
</dbReference>
<comment type="caution">
    <text evidence="1">The sequence shown here is derived from an EMBL/GenBank/DDBJ whole genome shotgun (WGS) entry which is preliminary data.</text>
</comment>
<organism evidence="1 2">
    <name type="scientific">Mytilus galloprovincialis</name>
    <name type="common">Mediterranean mussel</name>
    <dbReference type="NCBI Taxonomy" id="29158"/>
    <lineage>
        <taxon>Eukaryota</taxon>
        <taxon>Metazoa</taxon>
        <taxon>Spiralia</taxon>
        <taxon>Lophotrochozoa</taxon>
        <taxon>Mollusca</taxon>
        <taxon>Bivalvia</taxon>
        <taxon>Autobranchia</taxon>
        <taxon>Pteriomorphia</taxon>
        <taxon>Mytilida</taxon>
        <taxon>Mytiloidea</taxon>
        <taxon>Mytilidae</taxon>
        <taxon>Mytilinae</taxon>
        <taxon>Mytilus</taxon>
    </lineage>
</organism>
<gene>
    <name evidence="1" type="ORF">MGAL_10B011035</name>
</gene>
<evidence type="ECO:0000313" key="2">
    <source>
        <dbReference type="Proteomes" id="UP000596742"/>
    </source>
</evidence>
<name>A0A8B6E6X5_MYTGA</name>
<reference evidence="1" key="1">
    <citation type="submission" date="2018-11" db="EMBL/GenBank/DDBJ databases">
        <authorList>
            <person name="Alioto T."/>
            <person name="Alioto T."/>
        </authorList>
    </citation>
    <scope>NUCLEOTIDE SEQUENCE</scope>
</reference>
<accession>A0A8B6E6X5</accession>
<dbReference type="AlphaFoldDB" id="A0A8B6E6X5"/>
<protein>
    <submittedName>
        <fullName evidence="1">Uncharacterized protein</fullName>
    </submittedName>
</protein>
<proteinExistence type="predicted"/>
<keyword evidence="2" id="KW-1185">Reference proteome</keyword>
<sequence length="67" mass="7224">MEAFLNQREIVTLHDEQANKTLSLWENLVHSGEKVGAPTLPGGYSIPGESGTSRLVRTVCKAVQDSG</sequence>
<evidence type="ECO:0000313" key="1">
    <source>
        <dbReference type="EMBL" id="VDI29540.1"/>
    </source>
</evidence>